<keyword evidence="12" id="KW-1185">Reference proteome</keyword>
<protein>
    <recommendedName>
        <fullName evidence="9">Sec-independent protein translocase protein TatB</fullName>
    </recommendedName>
</protein>
<dbReference type="PANTHER" id="PTHR33162">
    <property type="entry name" value="SEC-INDEPENDENT PROTEIN TRANSLOCASE PROTEIN TATA, CHLOROPLASTIC"/>
    <property type="match status" value="1"/>
</dbReference>
<gene>
    <name evidence="9" type="primary">tatB</name>
    <name evidence="11" type="ORF">GCM10008101_23020</name>
</gene>
<comment type="caution">
    <text evidence="11">The sequence shown here is derived from an EMBL/GenBank/DDBJ whole genome shotgun (WGS) entry which is preliminary data.</text>
</comment>
<keyword evidence="5 9" id="KW-0653">Protein transport</keyword>
<evidence type="ECO:0000256" key="3">
    <source>
        <dbReference type="ARBA" id="ARBA00022475"/>
    </source>
</evidence>
<evidence type="ECO:0000313" key="12">
    <source>
        <dbReference type="Proteomes" id="UP000643403"/>
    </source>
</evidence>
<keyword evidence="4 9" id="KW-0812">Transmembrane</keyword>
<keyword evidence="2 9" id="KW-0813">Transport</keyword>
<evidence type="ECO:0000256" key="8">
    <source>
        <dbReference type="ARBA" id="ARBA00023136"/>
    </source>
</evidence>
<dbReference type="Proteomes" id="UP000643403">
    <property type="component" value="Unassembled WGS sequence"/>
</dbReference>
<feature type="compositionally biased region" description="Basic and acidic residues" evidence="10">
    <location>
        <begin position="110"/>
        <end position="127"/>
    </location>
</feature>
<name>A0ABQ3C8G0_9GAMM</name>
<dbReference type="RefSeq" id="WP_189450073.1">
    <property type="nucleotide sequence ID" value="NZ_BMXY01000003.1"/>
</dbReference>
<evidence type="ECO:0000256" key="5">
    <source>
        <dbReference type="ARBA" id="ARBA00022927"/>
    </source>
</evidence>
<evidence type="ECO:0000256" key="1">
    <source>
        <dbReference type="ARBA" id="ARBA00004167"/>
    </source>
</evidence>
<dbReference type="InterPro" id="IPR003369">
    <property type="entry name" value="TatA/B/E"/>
</dbReference>
<dbReference type="Gene3D" id="1.20.5.3310">
    <property type="match status" value="1"/>
</dbReference>
<dbReference type="InterPro" id="IPR018448">
    <property type="entry name" value="TatB"/>
</dbReference>
<dbReference type="EMBL" id="BMXY01000003">
    <property type="protein sequence ID" value="GGZ68117.1"/>
    <property type="molecule type" value="Genomic_DNA"/>
</dbReference>
<evidence type="ECO:0000256" key="4">
    <source>
        <dbReference type="ARBA" id="ARBA00022692"/>
    </source>
</evidence>
<evidence type="ECO:0000256" key="7">
    <source>
        <dbReference type="ARBA" id="ARBA00023010"/>
    </source>
</evidence>
<dbReference type="NCBIfam" id="TIGR01410">
    <property type="entry name" value="tatB"/>
    <property type="match status" value="1"/>
</dbReference>
<dbReference type="PANTHER" id="PTHR33162:SF1">
    <property type="entry name" value="SEC-INDEPENDENT PROTEIN TRANSLOCASE PROTEIN TATA, CHLOROPLASTIC"/>
    <property type="match status" value="1"/>
</dbReference>
<evidence type="ECO:0000256" key="9">
    <source>
        <dbReference type="HAMAP-Rule" id="MF_00237"/>
    </source>
</evidence>
<evidence type="ECO:0000256" key="6">
    <source>
        <dbReference type="ARBA" id="ARBA00022989"/>
    </source>
</evidence>
<accession>A0ABQ3C8G0</accession>
<evidence type="ECO:0000256" key="10">
    <source>
        <dbReference type="SAM" id="MobiDB-lite"/>
    </source>
</evidence>
<evidence type="ECO:0000256" key="2">
    <source>
        <dbReference type="ARBA" id="ARBA00022448"/>
    </source>
</evidence>
<comment type="function">
    <text evidence="9">Part of the twin-arginine translocation (Tat) system that transports large folded proteins containing a characteristic twin-arginine motif in their signal peptide across membranes. Together with TatC, TatB is part of a receptor directly interacting with Tat signal peptides. TatB may form an oligomeric binding site that transiently accommodates folded Tat precursor proteins before their translocation.</text>
</comment>
<comment type="subcellular location">
    <subcellularLocation>
        <location evidence="9">Cell membrane</location>
        <topology evidence="9">Single-pass membrane protein</topology>
    </subcellularLocation>
    <subcellularLocation>
        <location evidence="1">Membrane</location>
        <topology evidence="1">Single-pass membrane protein</topology>
    </subcellularLocation>
</comment>
<keyword evidence="7 9" id="KW-0811">Translocation</keyword>
<comment type="subunit">
    <text evidence="9">The Tat system comprises two distinct complexes: a TatABC complex, containing multiple copies of TatA, TatB and TatC subunits, and a separate TatA complex, containing only TatA subunits. Substrates initially bind to the TatABC complex, which probably triggers association of the separate TatA complex to form the active translocon.</text>
</comment>
<reference evidence="12" key="1">
    <citation type="journal article" date="2019" name="Int. J. Syst. Evol. Microbiol.">
        <title>The Global Catalogue of Microorganisms (GCM) 10K type strain sequencing project: providing services to taxonomists for standard genome sequencing and annotation.</title>
        <authorList>
            <consortium name="The Broad Institute Genomics Platform"/>
            <consortium name="The Broad Institute Genome Sequencing Center for Infectious Disease"/>
            <person name="Wu L."/>
            <person name="Ma J."/>
        </authorList>
    </citation>
    <scope>NUCLEOTIDE SEQUENCE [LARGE SCALE GENOMIC DNA]</scope>
    <source>
        <strain evidence="12">KCTC 22558</strain>
    </source>
</reference>
<evidence type="ECO:0000313" key="11">
    <source>
        <dbReference type="EMBL" id="GGZ68117.1"/>
    </source>
</evidence>
<proteinExistence type="inferred from homology"/>
<dbReference type="PRINTS" id="PR01506">
    <property type="entry name" value="TATBPROTEIN"/>
</dbReference>
<dbReference type="Pfam" id="PF02416">
    <property type="entry name" value="TatA_B_E"/>
    <property type="match status" value="1"/>
</dbReference>
<keyword evidence="6 9" id="KW-1133">Transmembrane helix</keyword>
<feature type="compositionally biased region" description="Low complexity" evidence="10">
    <location>
        <begin position="128"/>
        <end position="140"/>
    </location>
</feature>
<keyword evidence="3 9" id="KW-1003">Cell membrane</keyword>
<organism evidence="11 12">
    <name type="scientific">Cognatilysobacter xinjiangensis</name>
    <dbReference type="NCBI Taxonomy" id="546892"/>
    <lineage>
        <taxon>Bacteria</taxon>
        <taxon>Pseudomonadati</taxon>
        <taxon>Pseudomonadota</taxon>
        <taxon>Gammaproteobacteria</taxon>
        <taxon>Lysobacterales</taxon>
        <taxon>Lysobacteraceae</taxon>
        <taxon>Cognatilysobacter</taxon>
    </lineage>
</organism>
<feature type="region of interest" description="Disordered" evidence="10">
    <location>
        <begin position="90"/>
        <end position="140"/>
    </location>
</feature>
<sequence>MFDIGFSELLVVALVALIVLGPERLPKAARMAGLWVRRARAQWYAVRSELENELADEDMRRSILRAREEMREAQDALRADGERLRAQLDDAEARMARPPGVAEPEPATPRVDDSALRAQQDDAELRMTEPSTTPSPHEPR</sequence>
<dbReference type="HAMAP" id="MF_00237">
    <property type="entry name" value="TatB"/>
    <property type="match status" value="1"/>
</dbReference>
<keyword evidence="8 9" id="KW-0472">Membrane</keyword>
<comment type="similarity">
    <text evidence="9">Belongs to the TatB family.</text>
</comment>